<feature type="transmembrane region" description="Helical" evidence="1">
    <location>
        <begin position="357"/>
        <end position="379"/>
    </location>
</feature>
<reference evidence="3" key="1">
    <citation type="submission" date="2018-05" db="EMBL/GenBank/DDBJ databases">
        <authorList>
            <person name="Lanie J.A."/>
            <person name="Ng W.-L."/>
            <person name="Kazmierczak K.M."/>
            <person name="Andrzejewski T.M."/>
            <person name="Davidsen T.M."/>
            <person name="Wayne K.J."/>
            <person name="Tettelin H."/>
            <person name="Glass J.I."/>
            <person name="Rusch D."/>
            <person name="Podicherti R."/>
            <person name="Tsui H.-C.T."/>
            <person name="Winkler M.E."/>
        </authorList>
    </citation>
    <scope>NUCLEOTIDE SEQUENCE</scope>
</reference>
<feature type="transmembrane region" description="Helical" evidence="1">
    <location>
        <begin position="109"/>
        <end position="126"/>
    </location>
</feature>
<protein>
    <recommendedName>
        <fullName evidence="2">Major facilitator superfamily (MFS) profile domain-containing protein</fullName>
    </recommendedName>
</protein>
<name>A0A382ADW4_9ZZZZ</name>
<dbReference type="AlphaFoldDB" id="A0A382ADW4"/>
<proteinExistence type="predicted"/>
<dbReference type="PROSITE" id="PS50850">
    <property type="entry name" value="MFS"/>
    <property type="match status" value="1"/>
</dbReference>
<feature type="transmembrane region" description="Helical" evidence="1">
    <location>
        <begin position="391"/>
        <end position="412"/>
    </location>
</feature>
<dbReference type="Pfam" id="PF07690">
    <property type="entry name" value="MFS_1"/>
    <property type="match status" value="1"/>
</dbReference>
<keyword evidence="1" id="KW-1133">Transmembrane helix</keyword>
<evidence type="ECO:0000256" key="1">
    <source>
        <dbReference type="SAM" id="Phobius"/>
    </source>
</evidence>
<sequence>MSDQESSNITTHIPEAGQYRWVVFGMFVACNTSGFLIANTIGILLPAISQDIGISPTQQGMLSSAPFWANLTLMVVVSWWTSRYPPKILVTMTMILGALSLFFQGWGPAFVWLMLGRLAFGVTMIAREPARSLLIRQWLPQREVNISGGVSNLFFGLIVSGGLLLTPVLLRAYGGDWRAVMNTFGMVFIALGVAWIILGRERDLDVTQSVTKAGAGQSDAEHSIVKIAFGFREVWVAGLGFTGALMSFASFNSFLPTLALESYGISLGGSGLIAALYVLPGGFSGILVGYLLKGTEGRAPVLAIAGIVIAATFAGMTLTDSYPILLGLAVANGLAWGFFPILYMVPFHLEGIRPREIAVAVAVVMSMASLGSSIGPTLTGYLQETQGSLQVALRIISLSPLTLVVAGALLHLEKRNKV</sequence>
<dbReference type="PANTHER" id="PTHR23523:SF2">
    <property type="entry name" value="2-NITROIMIDAZOLE TRANSPORTER"/>
    <property type="match status" value="1"/>
</dbReference>
<keyword evidence="1" id="KW-0812">Transmembrane</keyword>
<dbReference type="SUPFAM" id="SSF103473">
    <property type="entry name" value="MFS general substrate transporter"/>
    <property type="match status" value="1"/>
</dbReference>
<dbReference type="GO" id="GO:0022857">
    <property type="term" value="F:transmembrane transporter activity"/>
    <property type="evidence" value="ECO:0007669"/>
    <property type="project" value="InterPro"/>
</dbReference>
<feature type="transmembrane region" description="Helical" evidence="1">
    <location>
        <begin position="267"/>
        <end position="292"/>
    </location>
</feature>
<dbReference type="EMBL" id="UINC01024938">
    <property type="protein sequence ID" value="SVA99599.1"/>
    <property type="molecule type" value="Genomic_DNA"/>
</dbReference>
<feature type="transmembrane region" description="Helical" evidence="1">
    <location>
        <begin position="234"/>
        <end position="255"/>
    </location>
</feature>
<feature type="transmembrane region" description="Helical" evidence="1">
    <location>
        <begin position="324"/>
        <end position="345"/>
    </location>
</feature>
<feature type="transmembrane region" description="Helical" evidence="1">
    <location>
        <begin position="179"/>
        <end position="198"/>
    </location>
</feature>
<evidence type="ECO:0000259" key="2">
    <source>
        <dbReference type="PROSITE" id="PS50850"/>
    </source>
</evidence>
<dbReference type="InterPro" id="IPR052524">
    <property type="entry name" value="MFS_Cyanate_Porter"/>
</dbReference>
<feature type="transmembrane region" description="Helical" evidence="1">
    <location>
        <begin position="21"/>
        <end position="45"/>
    </location>
</feature>
<dbReference type="Gene3D" id="1.20.1250.20">
    <property type="entry name" value="MFS general substrate transporter like domains"/>
    <property type="match status" value="2"/>
</dbReference>
<keyword evidence="1" id="KW-0472">Membrane</keyword>
<evidence type="ECO:0000313" key="3">
    <source>
        <dbReference type="EMBL" id="SVA99599.1"/>
    </source>
</evidence>
<feature type="domain" description="Major facilitator superfamily (MFS) profile" evidence="2">
    <location>
        <begin position="18"/>
        <end position="417"/>
    </location>
</feature>
<gene>
    <name evidence="3" type="ORF">METZ01_LOCUS152453</name>
</gene>
<accession>A0A382ADW4</accession>
<feature type="transmembrane region" description="Helical" evidence="1">
    <location>
        <begin position="299"/>
        <end position="318"/>
    </location>
</feature>
<dbReference type="InterPro" id="IPR020846">
    <property type="entry name" value="MFS_dom"/>
</dbReference>
<organism evidence="3">
    <name type="scientific">marine metagenome</name>
    <dbReference type="NCBI Taxonomy" id="408172"/>
    <lineage>
        <taxon>unclassified sequences</taxon>
        <taxon>metagenomes</taxon>
        <taxon>ecological metagenomes</taxon>
    </lineage>
</organism>
<feature type="transmembrane region" description="Helical" evidence="1">
    <location>
        <begin position="65"/>
        <end position="81"/>
    </location>
</feature>
<feature type="transmembrane region" description="Helical" evidence="1">
    <location>
        <begin position="88"/>
        <end position="103"/>
    </location>
</feature>
<dbReference type="InterPro" id="IPR036259">
    <property type="entry name" value="MFS_trans_sf"/>
</dbReference>
<dbReference type="InterPro" id="IPR011701">
    <property type="entry name" value="MFS"/>
</dbReference>
<dbReference type="PANTHER" id="PTHR23523">
    <property type="match status" value="1"/>
</dbReference>
<feature type="transmembrane region" description="Helical" evidence="1">
    <location>
        <begin position="146"/>
        <end position="173"/>
    </location>
</feature>